<dbReference type="AlphaFoldDB" id="A0A430RL09"/>
<evidence type="ECO:0000256" key="2">
    <source>
        <dbReference type="ARBA" id="ARBA00022679"/>
    </source>
</evidence>
<dbReference type="Gene3D" id="3.40.47.10">
    <property type="match status" value="1"/>
</dbReference>
<dbReference type="GO" id="GO:0003985">
    <property type="term" value="F:acetyl-CoA C-acetyltransferase activity"/>
    <property type="evidence" value="ECO:0007669"/>
    <property type="project" value="UniProtKB-EC"/>
</dbReference>
<feature type="non-terminal residue" evidence="5">
    <location>
        <position position="43"/>
    </location>
</feature>
<organism evidence="5 6">
    <name type="scientific">Thermus scotoductus</name>
    <dbReference type="NCBI Taxonomy" id="37636"/>
    <lineage>
        <taxon>Bacteria</taxon>
        <taxon>Thermotogati</taxon>
        <taxon>Deinococcota</taxon>
        <taxon>Deinococci</taxon>
        <taxon>Thermales</taxon>
        <taxon>Thermaceae</taxon>
        <taxon>Thermus</taxon>
    </lineage>
</organism>
<protein>
    <submittedName>
        <fullName evidence="5">Acetyl-CoA C-acyltransferase</fullName>
        <ecNumber evidence="5">2.3.1.9</ecNumber>
    </submittedName>
</protein>
<dbReference type="Pfam" id="PF00108">
    <property type="entry name" value="Thiolase_N"/>
    <property type="match status" value="1"/>
</dbReference>
<reference evidence="5 6" key="1">
    <citation type="journal article" date="2019" name="Extremophiles">
        <title>Biogeography of thermophiles and predominance of Thermus scotoductus in domestic water heaters.</title>
        <authorList>
            <person name="Wilpiszeski R.L."/>
            <person name="Zhang Z."/>
            <person name="House C.H."/>
        </authorList>
    </citation>
    <scope>NUCLEOTIDE SEQUENCE [LARGE SCALE GENOMIC DNA]</scope>
    <source>
        <strain evidence="5 6">28_S28</strain>
    </source>
</reference>
<keyword evidence="3 5" id="KW-0012">Acyltransferase</keyword>
<feature type="domain" description="Thiolase N-terminal" evidence="4">
    <location>
        <begin position="4"/>
        <end position="43"/>
    </location>
</feature>
<evidence type="ECO:0000256" key="3">
    <source>
        <dbReference type="ARBA" id="ARBA00023315"/>
    </source>
</evidence>
<sequence length="43" mass="4413">MSEVYIVSAARTPIGKFGGALKDVSPVDLGAHAMRAALERAGV</sequence>
<dbReference type="InterPro" id="IPR020616">
    <property type="entry name" value="Thiolase_N"/>
</dbReference>
<dbReference type="Proteomes" id="UP000287439">
    <property type="component" value="Unassembled WGS sequence"/>
</dbReference>
<dbReference type="PANTHER" id="PTHR18919:SF107">
    <property type="entry name" value="ACETYL-COA ACETYLTRANSFERASE, CYTOSOLIC"/>
    <property type="match status" value="1"/>
</dbReference>
<evidence type="ECO:0000256" key="1">
    <source>
        <dbReference type="ARBA" id="ARBA00010982"/>
    </source>
</evidence>
<dbReference type="SUPFAM" id="SSF53901">
    <property type="entry name" value="Thiolase-like"/>
    <property type="match status" value="1"/>
</dbReference>
<accession>A0A430RL09</accession>
<name>A0A430RL09_THESC</name>
<evidence type="ECO:0000259" key="4">
    <source>
        <dbReference type="Pfam" id="PF00108"/>
    </source>
</evidence>
<evidence type="ECO:0000313" key="6">
    <source>
        <dbReference type="Proteomes" id="UP000287439"/>
    </source>
</evidence>
<dbReference type="EMBL" id="PELV01000244">
    <property type="protein sequence ID" value="RTH17600.1"/>
    <property type="molecule type" value="Genomic_DNA"/>
</dbReference>
<comment type="similarity">
    <text evidence="1">Belongs to the thiolase-like superfamily. Thiolase family.</text>
</comment>
<comment type="caution">
    <text evidence="5">The sequence shown here is derived from an EMBL/GenBank/DDBJ whole genome shotgun (WGS) entry which is preliminary data.</text>
</comment>
<dbReference type="InterPro" id="IPR016039">
    <property type="entry name" value="Thiolase-like"/>
</dbReference>
<proteinExistence type="inferred from homology"/>
<evidence type="ECO:0000313" key="5">
    <source>
        <dbReference type="EMBL" id="RTH17600.1"/>
    </source>
</evidence>
<keyword evidence="2 5" id="KW-0808">Transferase</keyword>
<dbReference type="EC" id="2.3.1.9" evidence="5"/>
<gene>
    <name evidence="5" type="ORF">CSW41_07680</name>
</gene>
<dbReference type="PANTHER" id="PTHR18919">
    <property type="entry name" value="ACETYL-COA C-ACYLTRANSFERASE"/>
    <property type="match status" value="1"/>
</dbReference>